<keyword evidence="2" id="KW-1185">Reference proteome</keyword>
<comment type="caution">
    <text evidence="1">The sequence shown here is derived from an EMBL/GenBank/DDBJ whole genome shotgun (WGS) entry which is preliminary data.</text>
</comment>
<organism evidence="1 2">
    <name type="scientific">Nibrella saemangeumensis</name>
    <dbReference type="NCBI Taxonomy" id="1084526"/>
    <lineage>
        <taxon>Bacteria</taxon>
        <taxon>Pseudomonadati</taxon>
        <taxon>Bacteroidota</taxon>
        <taxon>Cytophagia</taxon>
        <taxon>Cytophagales</taxon>
        <taxon>Spirosomataceae</taxon>
        <taxon>Nibrella</taxon>
    </lineage>
</organism>
<dbReference type="EMBL" id="BAABHD010000082">
    <property type="protein sequence ID" value="GAA4467521.1"/>
    <property type="molecule type" value="Genomic_DNA"/>
</dbReference>
<gene>
    <name evidence="1" type="ORF">GCM10023189_51370</name>
</gene>
<protein>
    <recommendedName>
        <fullName evidence="3">MORN repeat variant</fullName>
    </recommendedName>
</protein>
<evidence type="ECO:0008006" key="3">
    <source>
        <dbReference type="Google" id="ProtNLM"/>
    </source>
</evidence>
<sequence>MKKALFLLLVIPALGFYTDDPANVLNGVYRQTKYRHGTMTGLKVRDDMTALKLFVNGHWVSVLYNHKDPAKTGSVGGGTYHLKNGKYLETTGFYSWNPTVVGQTIKYDYSLKNGVYYQRGMVRGTEKHHDYLSEEYAERIKAEKPLTATNLEGVWLHLYSEYSDHSMHMRDQPGTITLQYMMYPHFVSVTYGSKENEVLEYFGGTYEFDGQRLKQTIDFANGDFYEVGQILNYTITLHDNAFTQEQSRWRELFVSAEPHMMAMKK</sequence>
<dbReference type="RefSeq" id="WP_345248494.1">
    <property type="nucleotide sequence ID" value="NZ_BAABHD010000082.1"/>
</dbReference>
<proteinExistence type="predicted"/>
<evidence type="ECO:0000313" key="1">
    <source>
        <dbReference type="EMBL" id="GAA4467521.1"/>
    </source>
</evidence>
<accession>A0ABP8NHN6</accession>
<dbReference type="Proteomes" id="UP001501175">
    <property type="component" value="Unassembled WGS sequence"/>
</dbReference>
<reference evidence="2" key="1">
    <citation type="journal article" date="2019" name="Int. J. Syst. Evol. Microbiol.">
        <title>The Global Catalogue of Microorganisms (GCM) 10K type strain sequencing project: providing services to taxonomists for standard genome sequencing and annotation.</title>
        <authorList>
            <consortium name="The Broad Institute Genomics Platform"/>
            <consortium name="The Broad Institute Genome Sequencing Center for Infectious Disease"/>
            <person name="Wu L."/>
            <person name="Ma J."/>
        </authorList>
    </citation>
    <scope>NUCLEOTIDE SEQUENCE [LARGE SCALE GENOMIC DNA]</scope>
    <source>
        <strain evidence="2">JCM 17927</strain>
    </source>
</reference>
<evidence type="ECO:0000313" key="2">
    <source>
        <dbReference type="Proteomes" id="UP001501175"/>
    </source>
</evidence>
<name>A0ABP8NHN6_9BACT</name>